<dbReference type="InterPro" id="IPR001680">
    <property type="entry name" value="WD40_rpt"/>
</dbReference>
<dbReference type="Gene3D" id="2.130.10.10">
    <property type="entry name" value="YVTN repeat-like/Quinoprotein amine dehydrogenase"/>
    <property type="match status" value="5"/>
</dbReference>
<evidence type="ECO:0000256" key="1">
    <source>
        <dbReference type="ARBA" id="ARBA00022574"/>
    </source>
</evidence>
<evidence type="ECO:0000259" key="4">
    <source>
        <dbReference type="Pfam" id="PF05729"/>
    </source>
</evidence>
<dbReference type="InterPro" id="IPR001646">
    <property type="entry name" value="5peptide_repeat"/>
</dbReference>
<feature type="repeat" description="WD" evidence="3">
    <location>
        <begin position="1544"/>
        <end position="1585"/>
    </location>
</feature>
<dbReference type="InterPro" id="IPR019775">
    <property type="entry name" value="WD40_repeat_CS"/>
</dbReference>
<proteinExistence type="predicted"/>
<dbReference type="PANTHER" id="PTHR44019:SF8">
    <property type="entry name" value="POC1 CENTRIOLAR PROTEIN HOMOLOG"/>
    <property type="match status" value="1"/>
</dbReference>
<evidence type="ECO:0008006" key="8">
    <source>
        <dbReference type="Google" id="ProtNLM"/>
    </source>
</evidence>
<reference evidence="6" key="1">
    <citation type="submission" date="2021-11" db="EMBL/GenBank/DDBJ databases">
        <authorList>
            <person name="Herlambang A."/>
            <person name="Guo Y."/>
            <person name="Takashima Y."/>
            <person name="Nishizawa T."/>
        </authorList>
    </citation>
    <scope>NUCLEOTIDE SEQUENCE</scope>
    <source>
        <strain evidence="6">E1425</strain>
    </source>
</reference>
<dbReference type="Pfam" id="PF23948">
    <property type="entry name" value="ARM_5"/>
    <property type="match status" value="1"/>
</dbReference>
<organism evidence="6 7">
    <name type="scientific">Entomortierella parvispora</name>
    <dbReference type="NCBI Taxonomy" id="205924"/>
    <lineage>
        <taxon>Eukaryota</taxon>
        <taxon>Fungi</taxon>
        <taxon>Fungi incertae sedis</taxon>
        <taxon>Mucoromycota</taxon>
        <taxon>Mortierellomycotina</taxon>
        <taxon>Mortierellomycetes</taxon>
        <taxon>Mortierellales</taxon>
        <taxon>Mortierellaceae</taxon>
        <taxon>Entomortierella</taxon>
    </lineage>
</organism>
<dbReference type="InterPro" id="IPR050505">
    <property type="entry name" value="WDR55/POC1"/>
</dbReference>
<feature type="domain" description="Arm-like repeat" evidence="5">
    <location>
        <begin position="191"/>
        <end position="512"/>
    </location>
</feature>
<dbReference type="PROSITE" id="PS00678">
    <property type="entry name" value="WD_REPEATS_1"/>
    <property type="match status" value="9"/>
</dbReference>
<dbReference type="SUPFAM" id="SSF50978">
    <property type="entry name" value="WD40 repeat-like"/>
    <property type="match status" value="2"/>
</dbReference>
<dbReference type="InterPro" id="IPR020472">
    <property type="entry name" value="WD40_PAC1"/>
</dbReference>
<evidence type="ECO:0000313" key="7">
    <source>
        <dbReference type="Proteomes" id="UP000827284"/>
    </source>
</evidence>
<feature type="repeat" description="WD" evidence="3">
    <location>
        <begin position="1293"/>
        <end position="1334"/>
    </location>
</feature>
<keyword evidence="7" id="KW-1185">Reference proteome</keyword>
<dbReference type="CDD" id="cd00200">
    <property type="entry name" value="WD40"/>
    <property type="match status" value="2"/>
</dbReference>
<feature type="repeat" description="WD" evidence="3">
    <location>
        <begin position="1628"/>
        <end position="1664"/>
    </location>
</feature>
<gene>
    <name evidence="6" type="ORF">EMPS_06551</name>
</gene>
<dbReference type="SUPFAM" id="SSF141571">
    <property type="entry name" value="Pentapeptide repeat-like"/>
    <property type="match status" value="1"/>
</dbReference>
<feature type="repeat" description="WD" evidence="3">
    <location>
        <begin position="1335"/>
        <end position="1376"/>
    </location>
</feature>
<keyword evidence="2" id="KW-0677">Repeat</keyword>
<dbReference type="EMBL" id="BQFW01000008">
    <property type="protein sequence ID" value="GJJ74193.1"/>
    <property type="molecule type" value="Genomic_DNA"/>
</dbReference>
<evidence type="ECO:0000256" key="3">
    <source>
        <dbReference type="PROSITE-ProRule" id="PRU00221"/>
    </source>
</evidence>
<evidence type="ECO:0000256" key="2">
    <source>
        <dbReference type="ARBA" id="ARBA00022737"/>
    </source>
</evidence>
<feature type="repeat" description="WD" evidence="3">
    <location>
        <begin position="1502"/>
        <end position="1543"/>
    </location>
</feature>
<dbReference type="Pfam" id="PF00805">
    <property type="entry name" value="Pentapeptide"/>
    <property type="match status" value="1"/>
</dbReference>
<dbReference type="InterPro" id="IPR027417">
    <property type="entry name" value="P-loop_NTPase"/>
</dbReference>
<feature type="domain" description="NACHT" evidence="4">
    <location>
        <begin position="671"/>
        <end position="828"/>
    </location>
</feature>
<protein>
    <recommendedName>
        <fullName evidence="8">NACHT domain-containing protein</fullName>
    </recommendedName>
</protein>
<dbReference type="OrthoDB" id="538223at2759"/>
<name>A0A9P3HD76_9FUNG</name>
<dbReference type="InterPro" id="IPR007111">
    <property type="entry name" value="NACHT_NTPase"/>
</dbReference>
<dbReference type="SUPFAM" id="SSF63829">
    <property type="entry name" value="Calcium-dependent phosphotriesterase"/>
    <property type="match status" value="1"/>
</dbReference>
<feature type="repeat" description="WD" evidence="3">
    <location>
        <begin position="1251"/>
        <end position="1292"/>
    </location>
</feature>
<dbReference type="Gene3D" id="3.40.50.300">
    <property type="entry name" value="P-loop containing nucleotide triphosphate hydrolases"/>
    <property type="match status" value="1"/>
</dbReference>
<dbReference type="PRINTS" id="PR00320">
    <property type="entry name" value="GPROTEINBRPT"/>
</dbReference>
<keyword evidence="1 3" id="KW-0853">WD repeat</keyword>
<dbReference type="InterPro" id="IPR056251">
    <property type="entry name" value="Arm_rpt_dom"/>
</dbReference>
<feature type="repeat" description="WD" evidence="3">
    <location>
        <begin position="1712"/>
        <end position="1753"/>
    </location>
</feature>
<dbReference type="PROSITE" id="PS50082">
    <property type="entry name" value="WD_REPEATS_2"/>
    <property type="match status" value="12"/>
</dbReference>
<feature type="repeat" description="WD" evidence="3">
    <location>
        <begin position="1586"/>
        <end position="1617"/>
    </location>
</feature>
<comment type="caution">
    <text evidence="6">The sequence shown here is derived from an EMBL/GenBank/DDBJ whole genome shotgun (WGS) entry which is preliminary data.</text>
</comment>
<dbReference type="Proteomes" id="UP000827284">
    <property type="component" value="Unassembled WGS sequence"/>
</dbReference>
<feature type="repeat" description="WD" evidence="3">
    <location>
        <begin position="1419"/>
        <end position="1453"/>
    </location>
</feature>
<dbReference type="PANTHER" id="PTHR44019">
    <property type="entry name" value="WD REPEAT-CONTAINING PROTEIN 55"/>
    <property type="match status" value="1"/>
</dbReference>
<dbReference type="InterPro" id="IPR036322">
    <property type="entry name" value="WD40_repeat_dom_sf"/>
</dbReference>
<dbReference type="Pfam" id="PF05729">
    <property type="entry name" value="NACHT"/>
    <property type="match status" value="1"/>
</dbReference>
<feature type="repeat" description="WD" evidence="3">
    <location>
        <begin position="1210"/>
        <end position="1250"/>
    </location>
</feature>
<dbReference type="Pfam" id="PF00400">
    <property type="entry name" value="WD40"/>
    <property type="match status" value="13"/>
</dbReference>
<feature type="repeat" description="WD" evidence="3">
    <location>
        <begin position="1377"/>
        <end position="1413"/>
    </location>
</feature>
<sequence length="1841" mass="203597">MPPWYKRTLPSHEAIERATAQLEKARHTQDRRRAQKYCDDAKEALGRLNFSKITTDRDHIIAIYREHARILEKVGLPNEAKLSYSKAEELGRMGGQAGHTDAVSPVTPPLTPPTATLTHQPADAVDNIASPKKDVMITLFTKDYPPPIVPCDLPQVDDRLVSTHQLAYCLALLQASPSTIDELDPQSRSWLTATEHNQVEKDRLQTLSADLIRALVRDELKDMAAITEIMCLASVLSESDFRILLNQFVSSINDAVLMDIHAMQGLTQLIQGAPPGYMDADDMVKILSLLSTRLQETFQQSPDRIYQLTLTVSPVLDAMADYNILGLNRVKPHGPLLSYLERLKSDKDPYIVFQAACAYQALQCVPDDEEPWQAVLRRSGSVIKGIGGLAGAIKSLDIAEFIESLNTIQDGLEGANQIFGLEVEAYNGVSELKESGQSFLGFLKEGFSFSRKRQWYAALRGIDALLLTGEFTKLKILICSAPCRRELAFQWGVCQRLGNLAVNTVWDEDTRKDAVAFLGEIYRNDVEWGQIPPIKQYIVDILIQLAYSETIHDSPGSVQLVAGVLLKELGMDGDVSKRALFQACRQAGSSTHPWKTAPPMNDSSVLLDQVQNKPYVETALRMFQRRRLQIQEQRHAVYIPPQAKATREAPDDNLFDMTAKVKGFLASGQKVFLIMGDSGSGKSTFNMELELDLWKAYDTTKKRIPIFVTLPAIDKPEKDVIGKQLQQYDFTAAEIQEIKAHHEVILICDGYDECQKLFNLYNDNRLNQPGEWKAKMIISCRSEYLGSNYRLFFQPGTHNHNRTGAGLQVAVIAPFSLSKIRDYVRVYVEKHRQTKGSTWRVEDYMEAIDKITNLRELARNPFLLSLALEVLPRLAGQSKKISSRKIARVTLYDEFVEQWVERGQMRLIERGLTGNEQAEFSILSEDDFNLTALYYMKDLAAAIFEKQEGKPVVQYSALRDRATWKADFFGHGDGKRLLHETCPLIRNGNQYQFIHRSVMEYGVARSVFEPEPGDPNALAQLSIDNRHKRQEQEQEQEEENSAVTTSVLYRKSLVGDPSILEFLAERVAQSPRFKRQLFAIIEQSKMDSQFSQAASNAISILVRAGVRFNGADLKGARIPGADLSYGEFDTADFQGADLRNTTLSKIWLRQADLGSALMEGADFGELPYLQEASGVNCCAVSPDGSLFASGLINGSISVYSTATWRILFTLKGHADEVRGLAFSANNTIVSAGDDRKVLCWDAQSGARLLSLEGHTDSVHAVLFSPCCKQIASGSWDGTIRIWNSQTGALERTLKGPTGHVECLAFSPDVPQIVSGSADRTIRLWNTQNGELNLVLKGHTDTVCCVAYSPNGQQIVSGSWDRTIRLWNAHTGTPGLAMRGHTAYVVSVMFSPDGQKIASSSWDESVRLWDAKTGAPGPVLSGHSDSVPSIVYLPNGRHLASGGEDGTVRLWSMQKTTSRPDFRGHITSALHVKFSPDSLQVAATDGKIGRLWDARTGIPGHALKGHTDAIWSIIYSPNGQQVATASLDKTVRLWNVKTGKLEEILSGHSSYIMGLAYSPDGQQVATAGGDTAVRVWDVQTGECEFNFRGHTNGIYWLAFSPDGQYVASSSLDTTVRLWCVKEGGNDMVLKGHTSTAVRVGYSPNGQQIVSVSMDKTARLWDATTGAAGPVLSGHTGPVWCAAYSPDGLQVATSGEDGTIRLWDTHTGAPVHVFKGHRREALALVYSPDGKRIASGGHDGTIRVWDIESGRCLAMVAEFLDIVRTIDWKTGPLGSCIVSGSKDKSVRQWAVVEEGENVKLRLMWSSNHERLVLTKANFQSVEGLSDINARLLRQRGAVVPSST</sequence>
<accession>A0A9P3HD76</accession>
<dbReference type="PROSITE" id="PS50294">
    <property type="entry name" value="WD_REPEATS_REGION"/>
    <property type="match status" value="12"/>
</dbReference>
<evidence type="ECO:0000313" key="6">
    <source>
        <dbReference type="EMBL" id="GJJ74193.1"/>
    </source>
</evidence>
<feature type="repeat" description="WD" evidence="3">
    <location>
        <begin position="1670"/>
        <end position="1711"/>
    </location>
</feature>
<dbReference type="InterPro" id="IPR015943">
    <property type="entry name" value="WD40/YVTN_repeat-like_dom_sf"/>
</dbReference>
<dbReference type="SMART" id="SM00320">
    <property type="entry name" value="WD40"/>
    <property type="match status" value="15"/>
</dbReference>
<evidence type="ECO:0000259" key="5">
    <source>
        <dbReference type="Pfam" id="PF23948"/>
    </source>
</evidence>
<dbReference type="Gene3D" id="2.160.20.80">
    <property type="entry name" value="E3 ubiquitin-protein ligase SopA"/>
    <property type="match status" value="1"/>
</dbReference>
<reference evidence="6" key="2">
    <citation type="journal article" date="2022" name="Microbiol. Resour. Announc.">
        <title>Whole-Genome Sequence of Entomortierella parvispora E1425, a Mucoromycotan Fungus Associated with Burkholderiaceae-Related Endosymbiotic Bacteria.</title>
        <authorList>
            <person name="Herlambang A."/>
            <person name="Guo Y."/>
            <person name="Takashima Y."/>
            <person name="Narisawa K."/>
            <person name="Ohta H."/>
            <person name="Nishizawa T."/>
        </authorList>
    </citation>
    <scope>NUCLEOTIDE SEQUENCE</scope>
    <source>
        <strain evidence="6">E1425</strain>
    </source>
</reference>